<keyword evidence="2" id="KW-1185">Reference proteome</keyword>
<dbReference type="EMBL" id="RWGY01000029">
    <property type="protein sequence ID" value="TVU16877.1"/>
    <property type="molecule type" value="Genomic_DNA"/>
</dbReference>
<proteinExistence type="predicted"/>
<evidence type="ECO:0000313" key="2">
    <source>
        <dbReference type="Proteomes" id="UP000324897"/>
    </source>
</evidence>
<evidence type="ECO:0000313" key="1">
    <source>
        <dbReference type="EMBL" id="TVU16877.1"/>
    </source>
</evidence>
<gene>
    <name evidence="1" type="ORF">EJB05_32879</name>
</gene>
<organism evidence="1 2">
    <name type="scientific">Eragrostis curvula</name>
    <name type="common">weeping love grass</name>
    <dbReference type="NCBI Taxonomy" id="38414"/>
    <lineage>
        <taxon>Eukaryota</taxon>
        <taxon>Viridiplantae</taxon>
        <taxon>Streptophyta</taxon>
        <taxon>Embryophyta</taxon>
        <taxon>Tracheophyta</taxon>
        <taxon>Spermatophyta</taxon>
        <taxon>Magnoliopsida</taxon>
        <taxon>Liliopsida</taxon>
        <taxon>Poales</taxon>
        <taxon>Poaceae</taxon>
        <taxon>PACMAD clade</taxon>
        <taxon>Chloridoideae</taxon>
        <taxon>Eragrostideae</taxon>
        <taxon>Eragrostidinae</taxon>
        <taxon>Eragrostis</taxon>
    </lineage>
</organism>
<name>A0A5J9U0D2_9POAL</name>
<sequence>MVNQYVSMQYINGEASAATIRPEASQYTVLPLKLDIAKLPKARLVDQEAESYLSRVMMNTSGRFSARNILTTKPGTITIYTEWQPAFAAVHPALSFSRFSVQTDWATKDQ</sequence>
<comment type="caution">
    <text evidence="1">The sequence shown here is derived from an EMBL/GenBank/DDBJ whole genome shotgun (WGS) entry which is preliminary data.</text>
</comment>
<reference evidence="1 2" key="1">
    <citation type="journal article" date="2019" name="Sci. Rep.">
        <title>A high-quality genome of Eragrostis curvula grass provides insights into Poaceae evolution and supports new strategies to enhance forage quality.</title>
        <authorList>
            <person name="Carballo J."/>
            <person name="Santos B.A.C.M."/>
            <person name="Zappacosta D."/>
            <person name="Garbus I."/>
            <person name="Selva J.P."/>
            <person name="Gallo C.A."/>
            <person name="Diaz A."/>
            <person name="Albertini E."/>
            <person name="Caccamo M."/>
            <person name="Echenique V."/>
        </authorList>
    </citation>
    <scope>NUCLEOTIDE SEQUENCE [LARGE SCALE GENOMIC DNA]</scope>
    <source>
        <strain evidence="2">cv. Victoria</strain>
        <tissue evidence="1">Leaf</tissue>
    </source>
</reference>
<accession>A0A5J9U0D2</accession>
<protein>
    <submittedName>
        <fullName evidence="1">Uncharacterized protein</fullName>
    </submittedName>
</protein>
<dbReference type="Proteomes" id="UP000324897">
    <property type="component" value="Chromosome 7"/>
</dbReference>
<dbReference type="AlphaFoldDB" id="A0A5J9U0D2"/>
<dbReference type="Gramene" id="TVU16877">
    <property type="protein sequence ID" value="TVU16877"/>
    <property type="gene ID" value="EJB05_32879"/>
</dbReference>